<dbReference type="EMBL" id="JAEKJZ010000007">
    <property type="protein sequence ID" value="MBN9673646.1"/>
    <property type="molecule type" value="Genomic_DNA"/>
</dbReference>
<protein>
    <submittedName>
        <fullName evidence="2">Enoyl-CoA hydratase</fullName>
    </submittedName>
</protein>
<evidence type="ECO:0000313" key="2">
    <source>
        <dbReference type="EMBL" id="MBN9673646.1"/>
    </source>
</evidence>
<dbReference type="PANTHER" id="PTHR43664">
    <property type="entry name" value="MONOAMINE OXIDASE-RELATED"/>
    <property type="match status" value="1"/>
</dbReference>
<gene>
    <name evidence="2" type="ORF">JF539_25035</name>
</gene>
<dbReference type="AlphaFoldDB" id="A0A939J2X6"/>
<name>A0A939J2X6_9HYPH</name>
<dbReference type="Pfam" id="PF01575">
    <property type="entry name" value="MaoC_dehydratas"/>
    <property type="match status" value="1"/>
</dbReference>
<accession>A0A939J2X6</accession>
<evidence type="ECO:0000313" key="3">
    <source>
        <dbReference type="Proteomes" id="UP000664096"/>
    </source>
</evidence>
<organism evidence="2 3">
    <name type="scientific">Roseibium aggregatum</name>
    <dbReference type="NCBI Taxonomy" id="187304"/>
    <lineage>
        <taxon>Bacteria</taxon>
        <taxon>Pseudomonadati</taxon>
        <taxon>Pseudomonadota</taxon>
        <taxon>Alphaproteobacteria</taxon>
        <taxon>Hyphomicrobiales</taxon>
        <taxon>Stappiaceae</taxon>
        <taxon>Roseibium</taxon>
    </lineage>
</organism>
<dbReference type="SUPFAM" id="SSF54637">
    <property type="entry name" value="Thioesterase/thiol ester dehydrase-isomerase"/>
    <property type="match status" value="1"/>
</dbReference>
<reference evidence="2" key="1">
    <citation type="submission" date="2020-12" db="EMBL/GenBank/DDBJ databases">
        <title>Oil enriched cultivation method for isolating marine PHA-producing bacteria.</title>
        <authorList>
            <person name="Zheng W."/>
            <person name="Yu S."/>
            <person name="Huang Y."/>
        </authorList>
    </citation>
    <scope>NUCLEOTIDE SEQUENCE</scope>
    <source>
        <strain evidence="2">SY-2-12</strain>
    </source>
</reference>
<dbReference type="InterPro" id="IPR002539">
    <property type="entry name" value="MaoC-like_dom"/>
</dbReference>
<dbReference type="Proteomes" id="UP000664096">
    <property type="component" value="Unassembled WGS sequence"/>
</dbReference>
<feature type="domain" description="MaoC-like" evidence="1">
    <location>
        <begin position="9"/>
        <end position="111"/>
    </location>
</feature>
<comment type="caution">
    <text evidence="2">The sequence shown here is derived from an EMBL/GenBank/DDBJ whole genome shotgun (WGS) entry which is preliminary data.</text>
</comment>
<sequence length="149" mass="16107">MLHFEDFASGQSYDLGSLTVTKEDIVDYAAEFDPQPFHLDEDAGKASLLGGLAAAGLHSASLVMRLVATGLLNKCASRGSPGIDKLSWRRPVYPGDTLNATLDVLDTRALRSRPDLGMVFIKVTADNQNGKTVLRWENPILIAKRSPAP</sequence>
<dbReference type="InterPro" id="IPR029069">
    <property type="entry name" value="HotDog_dom_sf"/>
</dbReference>
<dbReference type="Gene3D" id="3.10.129.10">
    <property type="entry name" value="Hotdog Thioesterase"/>
    <property type="match status" value="1"/>
</dbReference>
<dbReference type="InterPro" id="IPR052342">
    <property type="entry name" value="MCH/BMMD"/>
</dbReference>
<evidence type="ECO:0000259" key="1">
    <source>
        <dbReference type="Pfam" id="PF01575"/>
    </source>
</evidence>
<proteinExistence type="predicted"/>
<dbReference type="PANTHER" id="PTHR43664:SF1">
    <property type="entry name" value="BETA-METHYLMALYL-COA DEHYDRATASE"/>
    <property type="match status" value="1"/>
</dbReference>